<evidence type="ECO:0000313" key="7">
    <source>
        <dbReference type="Proteomes" id="UP000326837"/>
    </source>
</evidence>
<feature type="region of interest" description="Disordered" evidence="4">
    <location>
        <begin position="1"/>
        <end position="27"/>
    </location>
</feature>
<evidence type="ECO:0000256" key="4">
    <source>
        <dbReference type="SAM" id="MobiDB-lite"/>
    </source>
</evidence>
<evidence type="ECO:0000256" key="1">
    <source>
        <dbReference type="ARBA" id="ARBA00023015"/>
    </source>
</evidence>
<dbReference type="InterPro" id="IPR018060">
    <property type="entry name" value="HTH_AraC"/>
</dbReference>
<dbReference type="InterPro" id="IPR032783">
    <property type="entry name" value="AraC_lig"/>
</dbReference>
<dbReference type="Gene3D" id="1.10.10.60">
    <property type="entry name" value="Homeodomain-like"/>
    <property type="match status" value="2"/>
</dbReference>
<feature type="domain" description="HTH araC/xylS-type" evidence="5">
    <location>
        <begin position="239"/>
        <end position="337"/>
    </location>
</feature>
<dbReference type="SUPFAM" id="SSF46689">
    <property type="entry name" value="Homeodomain-like"/>
    <property type="match status" value="2"/>
</dbReference>
<keyword evidence="1" id="KW-0805">Transcription regulation</keyword>
<dbReference type="PANTHER" id="PTHR46796">
    <property type="entry name" value="HTH-TYPE TRANSCRIPTIONAL ACTIVATOR RHAS-RELATED"/>
    <property type="match status" value="1"/>
</dbReference>
<dbReference type="SMART" id="SM00342">
    <property type="entry name" value="HTH_ARAC"/>
    <property type="match status" value="1"/>
</dbReference>
<dbReference type="PANTHER" id="PTHR46796:SF7">
    <property type="entry name" value="ARAC FAMILY TRANSCRIPTIONAL REGULATOR"/>
    <property type="match status" value="1"/>
</dbReference>
<dbReference type="Proteomes" id="UP000326837">
    <property type="component" value="Chromosome"/>
</dbReference>
<dbReference type="PROSITE" id="PS01124">
    <property type="entry name" value="HTH_ARAC_FAMILY_2"/>
    <property type="match status" value="1"/>
</dbReference>
<evidence type="ECO:0000256" key="2">
    <source>
        <dbReference type="ARBA" id="ARBA00023125"/>
    </source>
</evidence>
<evidence type="ECO:0000256" key="3">
    <source>
        <dbReference type="ARBA" id="ARBA00023163"/>
    </source>
</evidence>
<dbReference type="PRINTS" id="PR00032">
    <property type="entry name" value="HTHARAC"/>
</dbReference>
<dbReference type="InterPro" id="IPR009057">
    <property type="entry name" value="Homeodomain-like_sf"/>
</dbReference>
<dbReference type="Pfam" id="PF12852">
    <property type="entry name" value="Cupin_6"/>
    <property type="match status" value="1"/>
</dbReference>
<dbReference type="RefSeq" id="WP_152099984.1">
    <property type="nucleotide sequence ID" value="NZ_AP021861.1"/>
</dbReference>
<dbReference type="GO" id="GO:0003700">
    <property type="term" value="F:DNA-binding transcription factor activity"/>
    <property type="evidence" value="ECO:0007669"/>
    <property type="project" value="InterPro"/>
</dbReference>
<dbReference type="EMBL" id="AP021861">
    <property type="protein sequence ID" value="BBO34406.1"/>
    <property type="molecule type" value="Genomic_DNA"/>
</dbReference>
<name>A0A5K7XJ44_9BACT</name>
<dbReference type="InterPro" id="IPR020449">
    <property type="entry name" value="Tscrpt_reg_AraC-type_HTH"/>
</dbReference>
<protein>
    <submittedName>
        <fullName evidence="6">Transcriptional regulator</fullName>
    </submittedName>
</protein>
<evidence type="ECO:0000313" key="6">
    <source>
        <dbReference type="EMBL" id="BBO34406.1"/>
    </source>
</evidence>
<dbReference type="AlphaFoldDB" id="A0A5K7XJ44"/>
<gene>
    <name evidence="6" type="ORF">PLANPX_4018</name>
</gene>
<dbReference type="GO" id="GO:0043565">
    <property type="term" value="F:sequence-specific DNA binding"/>
    <property type="evidence" value="ECO:0007669"/>
    <property type="project" value="InterPro"/>
</dbReference>
<sequence length="347" mass="36472">MSRAQTTFAEPQGANPPTPFRLHAPAALDPPLRSSAAHLAPCRSAGGGDPLSEFLARLHFLNWRCETTTLALDSVVLVEAGATAIALVLSGSLDVESAEGSRLQLKPGGLALLSAHGTLRASTTTPGLPHEHRESPPTLLTARFDASAVGLPLAGLLPPCISSAGCHSPGPLRDSALLSWLSTQATSHAPGSMAVASRFLQSLLIELLRDYLASSDGPEAAQAPAARGAYQATFDACLGPVMRLVHASPHRDWTVHSMARESGLSRSAFADRFRTVVGQPPLQYVTEIRMQKAAELLELTDVPVKRIAAQVGYESVSAFSSAFKRRFGVPPISLRQATAASSDAPAE</sequence>
<organism evidence="6 7">
    <name type="scientific">Lacipirellula parvula</name>
    <dbReference type="NCBI Taxonomy" id="2650471"/>
    <lineage>
        <taxon>Bacteria</taxon>
        <taxon>Pseudomonadati</taxon>
        <taxon>Planctomycetota</taxon>
        <taxon>Planctomycetia</taxon>
        <taxon>Pirellulales</taxon>
        <taxon>Lacipirellulaceae</taxon>
        <taxon>Lacipirellula</taxon>
    </lineage>
</organism>
<evidence type="ECO:0000259" key="5">
    <source>
        <dbReference type="PROSITE" id="PS01124"/>
    </source>
</evidence>
<dbReference type="InterPro" id="IPR018062">
    <property type="entry name" value="HTH_AraC-typ_CS"/>
</dbReference>
<dbReference type="KEGG" id="lpav:PLANPX_4018"/>
<keyword evidence="3" id="KW-0804">Transcription</keyword>
<accession>A0A5K7XJ44</accession>
<reference evidence="7" key="1">
    <citation type="submission" date="2019-10" db="EMBL/GenBank/DDBJ databases">
        <title>Lacipirellula parvula gen. nov., sp. nov., representing a lineage of planctomycetes widespread in freshwater anoxic habitats, and description of the family Lacipirellulaceae.</title>
        <authorList>
            <person name="Dedysh S.N."/>
            <person name="Kulichevskaya I.S."/>
            <person name="Beletsky A.V."/>
            <person name="Rakitin A.L."/>
            <person name="Mardanov A.V."/>
            <person name="Ivanova A.A."/>
            <person name="Saltykova V.X."/>
            <person name="Rijpstra W.I.C."/>
            <person name="Sinninghe Damste J.S."/>
            <person name="Ravin N.V."/>
        </authorList>
    </citation>
    <scope>NUCLEOTIDE SEQUENCE [LARGE SCALE GENOMIC DNA]</scope>
    <source>
        <strain evidence="7">PX69</strain>
    </source>
</reference>
<proteinExistence type="predicted"/>
<keyword evidence="7" id="KW-1185">Reference proteome</keyword>
<dbReference type="PROSITE" id="PS00041">
    <property type="entry name" value="HTH_ARAC_FAMILY_1"/>
    <property type="match status" value="1"/>
</dbReference>
<keyword evidence="2" id="KW-0238">DNA-binding</keyword>
<dbReference type="InterPro" id="IPR050204">
    <property type="entry name" value="AraC_XylS_family_regulators"/>
</dbReference>
<dbReference type="Pfam" id="PF12833">
    <property type="entry name" value="HTH_18"/>
    <property type="match status" value="1"/>
</dbReference>